<dbReference type="SUPFAM" id="SSF58104">
    <property type="entry name" value="Methyl-accepting chemotaxis protein (MCP) signaling domain"/>
    <property type="match status" value="1"/>
</dbReference>
<dbReference type="AlphaFoldDB" id="A0A917ETX8"/>
<dbReference type="GO" id="GO:0005886">
    <property type="term" value="C:plasma membrane"/>
    <property type="evidence" value="ECO:0007669"/>
    <property type="project" value="UniProtKB-SubCell"/>
</dbReference>
<proteinExistence type="inferred from homology"/>
<evidence type="ECO:0008006" key="12">
    <source>
        <dbReference type="Google" id="ProtNLM"/>
    </source>
</evidence>
<comment type="subcellular location">
    <subcellularLocation>
        <location evidence="1">Cell membrane</location>
    </subcellularLocation>
</comment>
<evidence type="ECO:0000313" key="11">
    <source>
        <dbReference type="Proteomes" id="UP000605259"/>
    </source>
</evidence>
<dbReference type="Gene3D" id="6.10.340.10">
    <property type="match status" value="1"/>
</dbReference>
<dbReference type="PROSITE" id="PS50885">
    <property type="entry name" value="HAMP"/>
    <property type="match status" value="1"/>
</dbReference>
<evidence type="ECO:0000256" key="5">
    <source>
        <dbReference type="ARBA" id="ARBA00029447"/>
    </source>
</evidence>
<feature type="transmembrane region" description="Helical" evidence="7">
    <location>
        <begin position="186"/>
        <end position="210"/>
    </location>
</feature>
<gene>
    <name evidence="10" type="ORF">GCM10007140_34880</name>
</gene>
<dbReference type="InterPro" id="IPR003660">
    <property type="entry name" value="HAMP_dom"/>
</dbReference>
<dbReference type="PANTHER" id="PTHR32089:SF112">
    <property type="entry name" value="LYSOZYME-LIKE PROTEIN-RELATED"/>
    <property type="match status" value="1"/>
</dbReference>
<dbReference type="Proteomes" id="UP000605259">
    <property type="component" value="Unassembled WGS sequence"/>
</dbReference>
<dbReference type="Pfam" id="PF00672">
    <property type="entry name" value="HAMP"/>
    <property type="match status" value="1"/>
</dbReference>
<dbReference type="PROSITE" id="PS50111">
    <property type="entry name" value="CHEMOTAXIS_TRANSDUC_2"/>
    <property type="match status" value="1"/>
</dbReference>
<evidence type="ECO:0000256" key="7">
    <source>
        <dbReference type="SAM" id="Phobius"/>
    </source>
</evidence>
<evidence type="ECO:0000313" key="10">
    <source>
        <dbReference type="EMBL" id="GGE82258.1"/>
    </source>
</evidence>
<dbReference type="GO" id="GO:0007165">
    <property type="term" value="P:signal transduction"/>
    <property type="evidence" value="ECO:0007669"/>
    <property type="project" value="UniProtKB-KW"/>
</dbReference>
<dbReference type="RefSeq" id="WP_188389781.1">
    <property type="nucleotide sequence ID" value="NZ_BMFK01000005.1"/>
</dbReference>
<comment type="similarity">
    <text evidence="5">Belongs to the methyl-accepting chemotaxis (MCP) protein family.</text>
</comment>
<name>A0A917ETX8_9BACI</name>
<keyword evidence="7" id="KW-1133">Transmembrane helix</keyword>
<reference evidence="10" key="2">
    <citation type="submission" date="2020-09" db="EMBL/GenBank/DDBJ databases">
        <authorList>
            <person name="Sun Q."/>
            <person name="Zhou Y."/>
        </authorList>
    </citation>
    <scope>NUCLEOTIDE SEQUENCE</scope>
    <source>
        <strain evidence="10">CGMCC 1.12698</strain>
    </source>
</reference>
<feature type="transmembrane region" description="Helical" evidence="7">
    <location>
        <begin position="20"/>
        <end position="41"/>
    </location>
</feature>
<keyword evidence="2" id="KW-1003">Cell membrane</keyword>
<evidence type="ECO:0000256" key="6">
    <source>
        <dbReference type="PROSITE-ProRule" id="PRU00284"/>
    </source>
</evidence>
<sequence length="569" mass="62449">MLKKKRKRSIGRKIFKGVSIFIIIFALVFSGVFYSISSYIVKSHVLANFERTIQSSMLIVKKEIDLSLVERAVEDERESDKQALAHWLSEKEAQYGVDRIYVLGKIDNEEFMLRTGESALELVKSSYSFTEEINTAFSGTPMLSDLRRDEFGVHKSGFTQIDEQFNEQFVLGIDMDATFIDDLNNLILYVCIALTGTMVVIGGICARYLFAKPLTKRINYLLEHTKKMADGDLTTAIEVAGEDELSQLASSFNNMNEQLRDMMKKVVTTSNLVATASHLLAERATGMKTKILEAAASAQEISSGSEAIVNVSEENAQAMEEITQGIQGIAESSTSVLEQAELASEEAKNGDITIQHAMKQMNLVLYTSTKSVGIMEVMNRRTQEIEEIASIITSIAGQINLLSLNAAIEAARAGENGKGFAVVANEVRKLADQSAVSASQITASLKGVQEDSYKSVEAMKQMKAEVDVGSVLVNEAGEAFSKLRSMIECVNAQTHAASVATQQIAAGAEEISASLEETTSITESALYSTQQITASTQEQLITMKENEKEVHDLEETARELKKSVSYFKV</sequence>
<dbReference type="CDD" id="cd06225">
    <property type="entry name" value="HAMP"/>
    <property type="match status" value="1"/>
</dbReference>
<evidence type="ECO:0000256" key="2">
    <source>
        <dbReference type="ARBA" id="ARBA00022475"/>
    </source>
</evidence>
<reference evidence="10" key="1">
    <citation type="journal article" date="2014" name="Int. J. Syst. Evol. Microbiol.">
        <title>Complete genome sequence of Corynebacterium casei LMG S-19264T (=DSM 44701T), isolated from a smear-ripened cheese.</title>
        <authorList>
            <consortium name="US DOE Joint Genome Institute (JGI-PGF)"/>
            <person name="Walter F."/>
            <person name="Albersmeier A."/>
            <person name="Kalinowski J."/>
            <person name="Ruckert C."/>
        </authorList>
    </citation>
    <scope>NUCLEOTIDE SEQUENCE</scope>
    <source>
        <strain evidence="10">CGMCC 1.12698</strain>
    </source>
</reference>
<evidence type="ECO:0000256" key="3">
    <source>
        <dbReference type="ARBA" id="ARBA00023136"/>
    </source>
</evidence>
<organism evidence="10 11">
    <name type="scientific">Priestia taiwanensis</name>
    <dbReference type="NCBI Taxonomy" id="1347902"/>
    <lineage>
        <taxon>Bacteria</taxon>
        <taxon>Bacillati</taxon>
        <taxon>Bacillota</taxon>
        <taxon>Bacilli</taxon>
        <taxon>Bacillales</taxon>
        <taxon>Bacillaceae</taxon>
        <taxon>Priestia</taxon>
    </lineage>
</organism>
<dbReference type="PANTHER" id="PTHR32089">
    <property type="entry name" value="METHYL-ACCEPTING CHEMOTAXIS PROTEIN MCPB"/>
    <property type="match status" value="1"/>
</dbReference>
<keyword evidence="4 6" id="KW-0807">Transducer</keyword>
<dbReference type="InterPro" id="IPR004089">
    <property type="entry name" value="MCPsignal_dom"/>
</dbReference>
<dbReference type="Gene3D" id="1.10.287.950">
    <property type="entry name" value="Methyl-accepting chemotaxis protein"/>
    <property type="match status" value="1"/>
</dbReference>
<dbReference type="SMART" id="SM00283">
    <property type="entry name" value="MA"/>
    <property type="match status" value="1"/>
</dbReference>
<keyword evidence="7" id="KW-0812">Transmembrane</keyword>
<comment type="caution">
    <text evidence="10">The sequence shown here is derived from an EMBL/GenBank/DDBJ whole genome shotgun (WGS) entry which is preliminary data.</text>
</comment>
<keyword evidence="3 7" id="KW-0472">Membrane</keyword>
<feature type="domain" description="Methyl-accepting transducer" evidence="8">
    <location>
        <begin position="283"/>
        <end position="519"/>
    </location>
</feature>
<evidence type="ECO:0000259" key="9">
    <source>
        <dbReference type="PROSITE" id="PS50885"/>
    </source>
</evidence>
<evidence type="ECO:0000256" key="1">
    <source>
        <dbReference type="ARBA" id="ARBA00004236"/>
    </source>
</evidence>
<dbReference type="Pfam" id="PF00015">
    <property type="entry name" value="MCPsignal"/>
    <property type="match status" value="1"/>
</dbReference>
<accession>A0A917ETX8</accession>
<feature type="domain" description="HAMP" evidence="9">
    <location>
        <begin position="212"/>
        <end position="264"/>
    </location>
</feature>
<keyword evidence="11" id="KW-1185">Reference proteome</keyword>
<evidence type="ECO:0000256" key="4">
    <source>
        <dbReference type="ARBA" id="ARBA00023224"/>
    </source>
</evidence>
<protein>
    <recommendedName>
        <fullName evidence="12">Methyl-accepting chemotaxis protein</fullName>
    </recommendedName>
</protein>
<dbReference type="SMART" id="SM00304">
    <property type="entry name" value="HAMP"/>
    <property type="match status" value="1"/>
</dbReference>
<dbReference type="CDD" id="cd11386">
    <property type="entry name" value="MCP_signal"/>
    <property type="match status" value="1"/>
</dbReference>
<evidence type="ECO:0000259" key="8">
    <source>
        <dbReference type="PROSITE" id="PS50111"/>
    </source>
</evidence>
<dbReference type="EMBL" id="BMFK01000005">
    <property type="protein sequence ID" value="GGE82258.1"/>
    <property type="molecule type" value="Genomic_DNA"/>
</dbReference>